<evidence type="ECO:0000259" key="5">
    <source>
        <dbReference type="PROSITE" id="PS50977"/>
    </source>
</evidence>
<dbReference type="InterPro" id="IPR050109">
    <property type="entry name" value="HTH-type_TetR-like_transc_reg"/>
</dbReference>
<comment type="caution">
    <text evidence="6">The sequence shown here is derived from an EMBL/GenBank/DDBJ whole genome shotgun (WGS) entry which is preliminary data.</text>
</comment>
<dbReference type="PANTHER" id="PTHR30055">
    <property type="entry name" value="HTH-TYPE TRANSCRIPTIONAL REGULATOR RUTR"/>
    <property type="match status" value="1"/>
</dbReference>
<dbReference type="PROSITE" id="PS50977">
    <property type="entry name" value="HTH_TETR_2"/>
    <property type="match status" value="1"/>
</dbReference>
<keyword evidence="7" id="KW-1185">Reference proteome</keyword>
<dbReference type="Proteomes" id="UP001630303">
    <property type="component" value="Unassembled WGS sequence"/>
</dbReference>
<dbReference type="Gene3D" id="1.10.357.10">
    <property type="entry name" value="Tetracycline Repressor, domain 2"/>
    <property type="match status" value="1"/>
</dbReference>
<evidence type="ECO:0000256" key="2">
    <source>
        <dbReference type="ARBA" id="ARBA00023125"/>
    </source>
</evidence>
<proteinExistence type="predicted"/>
<dbReference type="InterPro" id="IPR009057">
    <property type="entry name" value="Homeodomain-like_sf"/>
</dbReference>
<dbReference type="InterPro" id="IPR001647">
    <property type="entry name" value="HTH_TetR"/>
</dbReference>
<evidence type="ECO:0000256" key="1">
    <source>
        <dbReference type="ARBA" id="ARBA00023015"/>
    </source>
</evidence>
<dbReference type="RefSeq" id="WP_408905464.1">
    <property type="nucleotide sequence ID" value="NZ_JAROCE010000002.1"/>
</dbReference>
<dbReference type="PANTHER" id="PTHR30055:SF234">
    <property type="entry name" value="HTH-TYPE TRANSCRIPTIONAL REGULATOR BETI"/>
    <property type="match status" value="1"/>
</dbReference>
<keyword evidence="3" id="KW-0804">Transcription</keyword>
<dbReference type="Gene3D" id="1.10.10.60">
    <property type="entry name" value="Homeodomain-like"/>
    <property type="match status" value="1"/>
</dbReference>
<evidence type="ECO:0000256" key="3">
    <source>
        <dbReference type="ARBA" id="ARBA00023163"/>
    </source>
</evidence>
<gene>
    <name evidence="6" type="ORF">P5G46_08480</name>
</gene>
<reference evidence="6 7" key="1">
    <citation type="submission" date="2023-03" db="EMBL/GenBank/DDBJ databases">
        <title>MT1 and MT2 Draft Genomes of Novel Species.</title>
        <authorList>
            <person name="Venkateswaran K."/>
        </authorList>
    </citation>
    <scope>NUCLEOTIDE SEQUENCE [LARGE SCALE GENOMIC DNA]</scope>
    <source>
        <strain evidence="6 7">IF8SW-P5</strain>
    </source>
</reference>
<keyword evidence="2 4" id="KW-0238">DNA-binding</keyword>
<keyword evidence="1" id="KW-0805">Transcription regulation</keyword>
<dbReference type="Pfam" id="PF00440">
    <property type="entry name" value="TetR_N"/>
    <property type="match status" value="1"/>
</dbReference>
<name>A0ABW9GGA5_9MICO</name>
<feature type="DNA-binding region" description="H-T-H motif" evidence="4">
    <location>
        <begin position="34"/>
        <end position="53"/>
    </location>
</feature>
<feature type="domain" description="HTH tetR-type" evidence="5">
    <location>
        <begin position="11"/>
        <end position="71"/>
    </location>
</feature>
<evidence type="ECO:0000313" key="6">
    <source>
        <dbReference type="EMBL" id="MFM2720539.1"/>
    </source>
</evidence>
<protein>
    <submittedName>
        <fullName evidence="6">TetR/AcrR family transcriptional regulator</fullName>
    </submittedName>
</protein>
<dbReference type="InterPro" id="IPR036271">
    <property type="entry name" value="Tet_transcr_reg_TetR-rel_C_sf"/>
</dbReference>
<evidence type="ECO:0000313" key="7">
    <source>
        <dbReference type="Proteomes" id="UP001630303"/>
    </source>
</evidence>
<organism evidence="6 7">
    <name type="scientific">Microbacterium mcarthurae</name>
    <dbReference type="NCBI Taxonomy" id="3035918"/>
    <lineage>
        <taxon>Bacteria</taxon>
        <taxon>Bacillati</taxon>
        <taxon>Actinomycetota</taxon>
        <taxon>Actinomycetes</taxon>
        <taxon>Micrococcales</taxon>
        <taxon>Microbacteriaceae</taxon>
        <taxon>Microbacterium</taxon>
    </lineage>
</organism>
<dbReference type="SUPFAM" id="SSF46689">
    <property type="entry name" value="Homeodomain-like"/>
    <property type="match status" value="1"/>
</dbReference>
<evidence type="ECO:0000256" key="4">
    <source>
        <dbReference type="PROSITE-ProRule" id="PRU00335"/>
    </source>
</evidence>
<sequence>MSSTRAYMAREDRRDVLLDAAAEVLREGGPDALSLRSVAECAGVAHRLVSYTFGSKTELVRALLVRDTTDAIDAAWGAPLEGSDAQEAIIRSLTAFADAVRSDPRYSECLAALTATARLSPELADAVSSEARHARSRIRAHVSEWAASHPHTPVDVDVLTDGIHASAEGLAAWWLATRDDARLADVVRGFAIGIVGAQPN</sequence>
<dbReference type="SUPFAM" id="SSF48498">
    <property type="entry name" value="Tetracyclin repressor-like, C-terminal domain"/>
    <property type="match status" value="1"/>
</dbReference>
<accession>A0ABW9GGA5</accession>
<dbReference type="EMBL" id="JAROCE010000002">
    <property type="protein sequence ID" value="MFM2720539.1"/>
    <property type="molecule type" value="Genomic_DNA"/>
</dbReference>